<gene>
    <name evidence="5" type="ORF">DI555_01545</name>
</gene>
<dbReference type="Gene3D" id="3.30.70.270">
    <property type="match status" value="1"/>
</dbReference>
<dbReference type="GO" id="GO:0005886">
    <property type="term" value="C:plasma membrane"/>
    <property type="evidence" value="ECO:0007669"/>
    <property type="project" value="TreeGrafter"/>
</dbReference>
<dbReference type="EMBL" id="QFPX01000001">
    <property type="protein sequence ID" value="PZQ57633.1"/>
    <property type="molecule type" value="Genomic_DNA"/>
</dbReference>
<dbReference type="EC" id="2.7.7.65" evidence="1"/>
<evidence type="ECO:0000313" key="5">
    <source>
        <dbReference type="EMBL" id="PZQ57633.1"/>
    </source>
</evidence>
<dbReference type="CDD" id="cd01949">
    <property type="entry name" value="GGDEF"/>
    <property type="match status" value="1"/>
</dbReference>
<keyword evidence="3" id="KW-0472">Membrane</keyword>
<dbReference type="Pfam" id="PF00990">
    <property type="entry name" value="GGDEF"/>
    <property type="match status" value="1"/>
</dbReference>
<reference evidence="5 6" key="1">
    <citation type="submission" date="2017-08" db="EMBL/GenBank/DDBJ databases">
        <title>Infants hospitalized years apart are colonized by the same room-sourced microbial strains.</title>
        <authorList>
            <person name="Brooks B."/>
            <person name="Olm M.R."/>
            <person name="Firek B.A."/>
            <person name="Baker R."/>
            <person name="Thomas B.C."/>
            <person name="Morowitz M.J."/>
            <person name="Banfield J.F."/>
        </authorList>
    </citation>
    <scope>NUCLEOTIDE SEQUENCE [LARGE SCALE GENOMIC DNA]</scope>
    <source>
        <strain evidence="5">S2_005_002_R2_33</strain>
    </source>
</reference>
<feature type="transmembrane region" description="Helical" evidence="3">
    <location>
        <begin position="242"/>
        <end position="266"/>
    </location>
</feature>
<comment type="caution">
    <text evidence="5">The sequence shown here is derived from an EMBL/GenBank/DDBJ whole genome shotgun (WGS) entry which is preliminary data.</text>
</comment>
<feature type="transmembrane region" description="Helical" evidence="3">
    <location>
        <begin position="211"/>
        <end position="230"/>
    </location>
</feature>
<evidence type="ECO:0000256" key="2">
    <source>
        <dbReference type="ARBA" id="ARBA00034247"/>
    </source>
</evidence>
<keyword evidence="3" id="KW-0812">Transmembrane</keyword>
<dbReference type="PROSITE" id="PS50887">
    <property type="entry name" value="GGDEF"/>
    <property type="match status" value="1"/>
</dbReference>
<evidence type="ECO:0000256" key="1">
    <source>
        <dbReference type="ARBA" id="ARBA00012528"/>
    </source>
</evidence>
<dbReference type="AlphaFoldDB" id="A0A2W5QS96"/>
<organism evidence="5 6">
    <name type="scientific">Novosphingobium pentaromativorans</name>
    <dbReference type="NCBI Taxonomy" id="205844"/>
    <lineage>
        <taxon>Bacteria</taxon>
        <taxon>Pseudomonadati</taxon>
        <taxon>Pseudomonadota</taxon>
        <taxon>Alphaproteobacteria</taxon>
        <taxon>Sphingomonadales</taxon>
        <taxon>Sphingomonadaceae</taxon>
        <taxon>Novosphingobium</taxon>
    </lineage>
</organism>
<feature type="domain" description="GGDEF" evidence="4">
    <location>
        <begin position="439"/>
        <end position="571"/>
    </location>
</feature>
<protein>
    <recommendedName>
        <fullName evidence="1">diguanylate cyclase</fullName>
        <ecNumber evidence="1">2.7.7.65</ecNumber>
    </recommendedName>
</protein>
<dbReference type="FunFam" id="3.30.70.270:FF:000001">
    <property type="entry name" value="Diguanylate cyclase domain protein"/>
    <property type="match status" value="1"/>
</dbReference>
<accession>A0A2W5QS96</accession>
<name>A0A2W5QS96_9SPHN</name>
<dbReference type="InterPro" id="IPR011623">
    <property type="entry name" value="7TMR_DISM_rcpt_extracell_dom1"/>
</dbReference>
<dbReference type="Pfam" id="PF07695">
    <property type="entry name" value="7TMR-DISM_7TM"/>
    <property type="match status" value="1"/>
</dbReference>
<dbReference type="InterPro" id="IPR029787">
    <property type="entry name" value="Nucleotide_cyclase"/>
</dbReference>
<dbReference type="GO" id="GO:0043709">
    <property type="term" value="P:cell adhesion involved in single-species biofilm formation"/>
    <property type="evidence" value="ECO:0007669"/>
    <property type="project" value="TreeGrafter"/>
</dbReference>
<dbReference type="Proteomes" id="UP000249082">
    <property type="component" value="Unassembled WGS sequence"/>
</dbReference>
<dbReference type="InterPro" id="IPR000160">
    <property type="entry name" value="GGDEF_dom"/>
</dbReference>
<evidence type="ECO:0000313" key="6">
    <source>
        <dbReference type="Proteomes" id="UP000249082"/>
    </source>
</evidence>
<feature type="transmembrane region" description="Helical" evidence="3">
    <location>
        <begin position="360"/>
        <end position="382"/>
    </location>
</feature>
<keyword evidence="3" id="KW-1133">Transmembrane helix</keyword>
<dbReference type="InterPro" id="IPR050469">
    <property type="entry name" value="Diguanylate_Cyclase"/>
</dbReference>
<evidence type="ECO:0000259" key="4">
    <source>
        <dbReference type="PROSITE" id="PS50887"/>
    </source>
</evidence>
<feature type="transmembrane region" description="Helical" evidence="3">
    <location>
        <begin position="278"/>
        <end position="297"/>
    </location>
</feature>
<feature type="transmembrane region" description="Helical" evidence="3">
    <location>
        <begin position="303"/>
        <end position="324"/>
    </location>
</feature>
<evidence type="ECO:0000256" key="3">
    <source>
        <dbReference type="SAM" id="Phobius"/>
    </source>
</evidence>
<proteinExistence type="predicted"/>
<comment type="catalytic activity">
    <reaction evidence="2">
        <text>2 GTP = 3',3'-c-di-GMP + 2 diphosphate</text>
        <dbReference type="Rhea" id="RHEA:24898"/>
        <dbReference type="ChEBI" id="CHEBI:33019"/>
        <dbReference type="ChEBI" id="CHEBI:37565"/>
        <dbReference type="ChEBI" id="CHEBI:58805"/>
        <dbReference type="EC" id="2.7.7.65"/>
    </reaction>
</comment>
<dbReference type="NCBIfam" id="TIGR00254">
    <property type="entry name" value="GGDEF"/>
    <property type="match status" value="1"/>
</dbReference>
<dbReference type="GO" id="GO:0052621">
    <property type="term" value="F:diguanylate cyclase activity"/>
    <property type="evidence" value="ECO:0007669"/>
    <property type="project" value="UniProtKB-EC"/>
</dbReference>
<dbReference type="InterPro" id="IPR043128">
    <property type="entry name" value="Rev_trsase/Diguanyl_cyclase"/>
</dbReference>
<dbReference type="PANTHER" id="PTHR45138">
    <property type="entry name" value="REGULATORY COMPONENTS OF SENSORY TRANSDUCTION SYSTEM"/>
    <property type="match status" value="1"/>
</dbReference>
<dbReference type="PANTHER" id="PTHR45138:SF9">
    <property type="entry name" value="DIGUANYLATE CYCLASE DGCM-RELATED"/>
    <property type="match status" value="1"/>
</dbReference>
<dbReference type="GO" id="GO:1902201">
    <property type="term" value="P:negative regulation of bacterial-type flagellum-dependent cell motility"/>
    <property type="evidence" value="ECO:0007669"/>
    <property type="project" value="TreeGrafter"/>
</dbReference>
<dbReference type="SMART" id="SM00267">
    <property type="entry name" value="GGDEF"/>
    <property type="match status" value="1"/>
</dbReference>
<feature type="transmembrane region" description="Helical" evidence="3">
    <location>
        <begin position="180"/>
        <end position="199"/>
    </location>
</feature>
<sequence>MVCESPHSGFLAKALPALGLHLAAIAWLGWTDSAGAEVLRIGRPLCHSVSRSVSREDAIPSHFVCSGAPENYQKGTLWLQAPLPPATEEGDDLSLIVHSSRFDRLVVTFSYADGAVERQHVRSGDFGTHWRAGGQLAFRAPHRDVAPVGVTMRFDKVASAGLLRMRLVGRGEESTQTTGLATSIGAALVLLLAGAIYNASMAIAVRRQFSAWQAAWATCMILWGGFWSQLHLFFFPGLAGAISAQICTGLSCLAISLATLSAVTALEGGSVSPWLRRTALWLTAGVALLGVPLSLMRSGPIEALGAVLGILVLANLVAVAFCIGQAWRRGSPEARSFAGAWSVPMLVLASTEFIDTDRMFWGGGSQILVLFAAAWQTLWLSIAASRSHARLRIERDTARRAEAQAQELARQDALTGLPNRRGFIEKVGTVLERSQGRGDTTALLLIDVDWFKSINDIYGHDAGDIVLIAIARQIALYEGENCPVARLGGEEFAVMVSGLEGFELVRFADRLRQEIGECRHGEVIGHRKVTVSIGIAEASTAAEFRSLYRLADEALYEAKRLGRDQVAIRLLEDRASTDDPGQILHGSEHR</sequence>
<dbReference type="SUPFAM" id="SSF55073">
    <property type="entry name" value="Nucleotide cyclase"/>
    <property type="match status" value="1"/>
</dbReference>